<sequence>MPAHLAVLTSKPEWQTLKEQRERLDGVLMKDLFEQDPGRAKRYFIEGAGLSLDFSKNRITDEVLEALLALARSCNLEARRDALLRGERVNVTEDRPALHTALRNPGTEAVTVDGEDVIAEVQNTLNRMETLVNDVLDQRRTGYTGKPFTDVVSIGIGGSYLGPKLVGEALQPYARAGIRCHYVANIDGTEICETLRQVHPETTLFLIQSKSFRTQETLENSKVARQWFLDRCGDEQAVSQHFMAVTANVPAAQDFGVDPANVFPMWDWVGGRYSLWSAIGLPIAFSVGMANFRALLAGAHGMDQHFREAPLAENLPVVMAMLGIWYNNFWGAETHAILPYDHYLRSLPDHLQQLDMESNGKSVTQAGAPLAWQSGPVIWGGVGANGQHAYHQLIHQGTRLIPADFIIPLKTHNPVATHHADLFANCLSQSRAMMAGKSLEEARAELAAEGRSEAETEQLAAHKVIPGNKPSNTLIMESVTPETVGALIALYEHRTFVQGVIWDVDSFDQWGVELGKQLGKGILPRLLGEKGGNQASDSSTDHLIERFRSTGGA</sequence>
<comment type="catalytic activity">
    <reaction evidence="6 7 8">
        <text>alpha-D-glucose 6-phosphate = beta-D-fructose 6-phosphate</text>
        <dbReference type="Rhea" id="RHEA:11816"/>
        <dbReference type="ChEBI" id="CHEBI:57634"/>
        <dbReference type="ChEBI" id="CHEBI:58225"/>
        <dbReference type="EC" id="5.3.1.9"/>
    </reaction>
</comment>
<keyword evidence="3 7" id="KW-0312">Gluconeogenesis</keyword>
<evidence type="ECO:0000256" key="4">
    <source>
        <dbReference type="ARBA" id="ARBA00023152"/>
    </source>
</evidence>
<dbReference type="PROSITE" id="PS51463">
    <property type="entry name" value="P_GLUCOSE_ISOMERASE_3"/>
    <property type="match status" value="1"/>
</dbReference>
<dbReference type="GO" id="GO:0005829">
    <property type="term" value="C:cytosol"/>
    <property type="evidence" value="ECO:0007669"/>
    <property type="project" value="TreeGrafter"/>
</dbReference>
<dbReference type="GO" id="GO:0004347">
    <property type="term" value="F:glucose-6-phosphate isomerase activity"/>
    <property type="evidence" value="ECO:0007669"/>
    <property type="project" value="UniProtKB-UniRule"/>
</dbReference>
<dbReference type="InterPro" id="IPR035482">
    <property type="entry name" value="SIS_PGI_2"/>
</dbReference>
<dbReference type="InterPro" id="IPR001672">
    <property type="entry name" value="G6P_Isomerase"/>
</dbReference>
<dbReference type="CDD" id="cd05016">
    <property type="entry name" value="SIS_PGI_2"/>
    <property type="match status" value="1"/>
</dbReference>
<protein>
    <recommendedName>
        <fullName evidence="7">Glucose-6-phosphate isomerase</fullName>
        <shortName evidence="7">GPI</shortName>
        <ecNumber evidence="7">5.3.1.9</ecNumber>
    </recommendedName>
    <alternativeName>
        <fullName evidence="7">Phosphoglucose isomerase</fullName>
        <shortName evidence="7">PGI</shortName>
    </alternativeName>
    <alternativeName>
        <fullName evidence="7">Phosphohexose isomerase</fullName>
        <shortName evidence="7">PHI</shortName>
    </alternativeName>
</protein>
<comment type="similarity">
    <text evidence="2 7 8">Belongs to the GPI family.</text>
</comment>
<dbReference type="GO" id="GO:0006096">
    <property type="term" value="P:glycolytic process"/>
    <property type="evidence" value="ECO:0007669"/>
    <property type="project" value="UniProtKB-UniRule"/>
</dbReference>
<dbReference type="EMBL" id="PSSX01000026">
    <property type="protein sequence ID" value="PPI82555.1"/>
    <property type="molecule type" value="Genomic_DNA"/>
</dbReference>
<evidence type="ECO:0000256" key="5">
    <source>
        <dbReference type="ARBA" id="ARBA00023235"/>
    </source>
</evidence>
<evidence type="ECO:0000313" key="9">
    <source>
        <dbReference type="EMBL" id="PPI82555.1"/>
    </source>
</evidence>
<dbReference type="SUPFAM" id="SSF53697">
    <property type="entry name" value="SIS domain"/>
    <property type="match status" value="1"/>
</dbReference>
<comment type="subcellular location">
    <subcellularLocation>
        <location evidence="7">Cytoplasm</location>
    </subcellularLocation>
</comment>
<dbReference type="HAMAP" id="MF_00473">
    <property type="entry name" value="G6P_isomerase"/>
    <property type="match status" value="1"/>
</dbReference>
<dbReference type="CDD" id="cd05015">
    <property type="entry name" value="SIS_PGI_1"/>
    <property type="match status" value="1"/>
</dbReference>
<dbReference type="PRINTS" id="PR00662">
    <property type="entry name" value="G6PISOMERASE"/>
</dbReference>
<accession>A0A2S5Z589</accession>
<comment type="pathway">
    <text evidence="7">Carbohydrate biosynthesis; gluconeogenesis.</text>
</comment>
<dbReference type="Pfam" id="PF00342">
    <property type="entry name" value="PGI"/>
    <property type="match status" value="1"/>
</dbReference>
<evidence type="ECO:0000256" key="7">
    <source>
        <dbReference type="HAMAP-Rule" id="MF_00473"/>
    </source>
</evidence>
<dbReference type="Proteomes" id="UP000239917">
    <property type="component" value="Unassembled WGS sequence"/>
</dbReference>
<dbReference type="Gene3D" id="3.40.50.10490">
    <property type="entry name" value="Glucose-6-phosphate isomerase like protein, domain 1"/>
    <property type="match status" value="2"/>
</dbReference>
<evidence type="ECO:0000256" key="8">
    <source>
        <dbReference type="RuleBase" id="RU000612"/>
    </source>
</evidence>
<keyword evidence="4 7" id="KW-0324">Glycolysis</keyword>
<dbReference type="InterPro" id="IPR023096">
    <property type="entry name" value="G6P_Isomerase_C"/>
</dbReference>
<evidence type="ECO:0000313" key="10">
    <source>
        <dbReference type="Proteomes" id="UP000239917"/>
    </source>
</evidence>
<dbReference type="RefSeq" id="WP_104323334.1">
    <property type="nucleotide sequence ID" value="NZ_PSSX01000026.1"/>
</dbReference>
<dbReference type="UniPathway" id="UPA00109">
    <property type="reaction ID" value="UER00181"/>
</dbReference>
<feature type="active site" description="Proton donor" evidence="7">
    <location>
        <position position="357"/>
    </location>
</feature>
<keyword evidence="10" id="KW-1185">Reference proteome</keyword>
<reference evidence="9 10" key="1">
    <citation type="submission" date="2018-01" db="EMBL/GenBank/DDBJ databases">
        <title>Complete genome sequences of the type strains of Marinobacter flavimaris and Marinobacter maroccanus.</title>
        <authorList>
            <person name="Palau M."/>
            <person name="Boujida N."/>
            <person name="Manresa A."/>
            <person name="Minana-Galbis D."/>
        </authorList>
    </citation>
    <scope>NUCLEOTIDE SEQUENCE [LARGE SCALE GENOMIC DNA]</scope>
    <source>
        <strain evidence="9 10">N4</strain>
    </source>
</reference>
<evidence type="ECO:0000256" key="6">
    <source>
        <dbReference type="ARBA" id="ARBA00029321"/>
    </source>
</evidence>
<dbReference type="PROSITE" id="PS00174">
    <property type="entry name" value="P_GLUCOSE_ISOMERASE_2"/>
    <property type="match status" value="1"/>
</dbReference>
<feature type="active site" evidence="7">
    <location>
        <position position="388"/>
    </location>
</feature>
<evidence type="ECO:0000256" key="1">
    <source>
        <dbReference type="ARBA" id="ARBA00004926"/>
    </source>
</evidence>
<dbReference type="GO" id="GO:0048029">
    <property type="term" value="F:monosaccharide binding"/>
    <property type="evidence" value="ECO:0007669"/>
    <property type="project" value="TreeGrafter"/>
</dbReference>
<dbReference type="InterPro" id="IPR018189">
    <property type="entry name" value="Phosphoglucose_isomerase_CS"/>
</dbReference>
<keyword evidence="7" id="KW-0963">Cytoplasm</keyword>
<evidence type="ECO:0000256" key="3">
    <source>
        <dbReference type="ARBA" id="ARBA00022432"/>
    </source>
</evidence>
<dbReference type="GO" id="GO:0006094">
    <property type="term" value="P:gluconeogenesis"/>
    <property type="evidence" value="ECO:0007669"/>
    <property type="project" value="UniProtKB-UniRule"/>
</dbReference>
<dbReference type="GO" id="GO:0051156">
    <property type="term" value="P:glucose 6-phosphate metabolic process"/>
    <property type="evidence" value="ECO:0007669"/>
    <property type="project" value="TreeGrafter"/>
</dbReference>
<dbReference type="UniPathway" id="UPA00138"/>
<name>A0A2S5Z589_9GAMM</name>
<dbReference type="InterPro" id="IPR046348">
    <property type="entry name" value="SIS_dom_sf"/>
</dbReference>
<dbReference type="EC" id="5.3.1.9" evidence="7"/>
<proteinExistence type="inferred from homology"/>
<dbReference type="GO" id="GO:0097367">
    <property type="term" value="F:carbohydrate derivative binding"/>
    <property type="evidence" value="ECO:0007669"/>
    <property type="project" value="InterPro"/>
</dbReference>
<dbReference type="PANTHER" id="PTHR11469">
    <property type="entry name" value="GLUCOSE-6-PHOSPHATE ISOMERASE"/>
    <property type="match status" value="1"/>
</dbReference>
<keyword evidence="5 7" id="KW-0413">Isomerase</keyword>
<organism evidence="9 10">
    <name type="scientific">Marinobacter maroccanus</name>
    <dbReference type="NCBI Taxonomy" id="2055143"/>
    <lineage>
        <taxon>Bacteria</taxon>
        <taxon>Pseudomonadati</taxon>
        <taxon>Pseudomonadota</taxon>
        <taxon>Gammaproteobacteria</taxon>
        <taxon>Pseudomonadales</taxon>
        <taxon>Marinobacteraceae</taxon>
        <taxon>Marinobacter</taxon>
    </lineage>
</organism>
<comment type="caution">
    <text evidence="9">The sequence shown here is derived from an EMBL/GenBank/DDBJ whole genome shotgun (WGS) entry which is preliminary data.</text>
</comment>
<dbReference type="InterPro" id="IPR035476">
    <property type="entry name" value="SIS_PGI_1"/>
</dbReference>
<comment type="function">
    <text evidence="7">Catalyzes the reversible isomerization of glucose-6-phosphate to fructose-6-phosphate.</text>
</comment>
<dbReference type="NCBIfam" id="NF001211">
    <property type="entry name" value="PRK00179.1"/>
    <property type="match status" value="1"/>
</dbReference>
<dbReference type="PROSITE" id="PS00765">
    <property type="entry name" value="P_GLUCOSE_ISOMERASE_1"/>
    <property type="match status" value="1"/>
</dbReference>
<dbReference type="AlphaFoldDB" id="A0A2S5Z589"/>
<dbReference type="OrthoDB" id="140919at2"/>
<dbReference type="PANTHER" id="PTHR11469:SF1">
    <property type="entry name" value="GLUCOSE-6-PHOSPHATE ISOMERASE"/>
    <property type="match status" value="1"/>
</dbReference>
<comment type="pathway">
    <text evidence="1 7 8">Carbohydrate degradation; glycolysis; D-glyceraldehyde 3-phosphate and glycerone phosphate from D-glucose: step 2/4.</text>
</comment>
<feature type="active site" evidence="7">
    <location>
        <position position="516"/>
    </location>
</feature>
<dbReference type="Gene3D" id="1.10.1390.10">
    <property type="match status" value="1"/>
</dbReference>
<evidence type="ECO:0000256" key="2">
    <source>
        <dbReference type="ARBA" id="ARBA00006604"/>
    </source>
</evidence>
<gene>
    <name evidence="7" type="primary">pgi</name>
    <name evidence="9" type="ORF">KEHDKFFH_18855</name>
</gene>